<evidence type="ECO:0008006" key="3">
    <source>
        <dbReference type="Google" id="ProtNLM"/>
    </source>
</evidence>
<dbReference type="EMBL" id="CYHE01000007">
    <property type="protein sequence ID" value="CUA97097.1"/>
    <property type="molecule type" value="Genomic_DNA"/>
</dbReference>
<accession>A0A0K6I1F7</accession>
<evidence type="ECO:0000313" key="2">
    <source>
        <dbReference type="Proteomes" id="UP000183900"/>
    </source>
</evidence>
<sequence length="82" mass="8761">MIDAAHLKAHRTASSLLQGGVFPRHTGRTKGGLNTKLRAVCDAEGQPIAMCLTAGQVSDHTGAKILYPALHEDPNATMPMRR</sequence>
<reference evidence="2" key="1">
    <citation type="submission" date="2015-08" db="EMBL/GenBank/DDBJ databases">
        <authorList>
            <person name="Varghese N."/>
        </authorList>
    </citation>
    <scope>NUCLEOTIDE SEQUENCE [LARGE SCALE GENOMIC DNA]</scope>
    <source>
        <strain evidence="2">DSM 23407</strain>
    </source>
</reference>
<dbReference type="Proteomes" id="UP000183900">
    <property type="component" value="Unassembled WGS sequence"/>
</dbReference>
<evidence type="ECO:0000313" key="1">
    <source>
        <dbReference type="EMBL" id="CUA97097.1"/>
    </source>
</evidence>
<dbReference type="AlphaFoldDB" id="A0A0K6I1F7"/>
<proteinExistence type="predicted"/>
<gene>
    <name evidence="1" type="ORF">Ga0061067_1075</name>
</gene>
<protein>
    <recommendedName>
        <fullName evidence="3">Transposase DDE domain</fullName>
    </recommendedName>
</protein>
<name>A0A0K6I1F7_9HYPH</name>
<keyword evidence="2" id="KW-1185">Reference proteome</keyword>
<organism evidence="1 2">
    <name type="scientific">Pannonibacter indicus</name>
    <dbReference type="NCBI Taxonomy" id="466044"/>
    <lineage>
        <taxon>Bacteria</taxon>
        <taxon>Pseudomonadati</taxon>
        <taxon>Pseudomonadota</taxon>
        <taxon>Alphaproteobacteria</taxon>
        <taxon>Hyphomicrobiales</taxon>
        <taxon>Stappiaceae</taxon>
        <taxon>Pannonibacter</taxon>
    </lineage>
</organism>